<evidence type="ECO:0000313" key="4">
    <source>
        <dbReference type="EMBL" id="GLS91133.1"/>
    </source>
</evidence>
<dbReference type="PANTHER" id="PTHR44757:SF2">
    <property type="entry name" value="BIOFILM ARCHITECTURE MAINTENANCE PROTEIN MBAA"/>
    <property type="match status" value="1"/>
</dbReference>
<dbReference type="InterPro" id="IPR052155">
    <property type="entry name" value="Biofilm_reg_signaling"/>
</dbReference>
<evidence type="ECO:0000313" key="5">
    <source>
        <dbReference type="Proteomes" id="UP001157353"/>
    </source>
</evidence>
<dbReference type="PROSITE" id="PS50112">
    <property type="entry name" value="PAS"/>
    <property type="match status" value="1"/>
</dbReference>
<evidence type="ECO:0008006" key="6">
    <source>
        <dbReference type="Google" id="ProtNLM"/>
    </source>
</evidence>
<evidence type="ECO:0000259" key="1">
    <source>
        <dbReference type="PROSITE" id="PS50112"/>
    </source>
</evidence>
<keyword evidence="5" id="KW-1185">Reference proteome</keyword>
<dbReference type="SUPFAM" id="SSF55785">
    <property type="entry name" value="PYP-like sensor domain (PAS domain)"/>
    <property type="match status" value="2"/>
</dbReference>
<accession>A0ABQ6E1N6</accession>
<proteinExistence type="predicted"/>
<dbReference type="InterPro" id="IPR029787">
    <property type="entry name" value="Nucleotide_cyclase"/>
</dbReference>
<dbReference type="SUPFAM" id="SSF53850">
    <property type="entry name" value="Periplasmic binding protein-like II"/>
    <property type="match status" value="1"/>
</dbReference>
<name>A0ABQ6E1N6_9GAMM</name>
<dbReference type="SMART" id="SM00267">
    <property type="entry name" value="GGDEF"/>
    <property type="match status" value="1"/>
</dbReference>
<dbReference type="InterPro" id="IPR000700">
    <property type="entry name" value="PAS-assoc_C"/>
</dbReference>
<feature type="domain" description="GGDEF" evidence="3">
    <location>
        <begin position="684"/>
        <end position="820"/>
    </location>
</feature>
<sequence length="820" mass="93065">MLKESTKPQKINVYLEQNLPYSGINSNNEALGLYGQYWQSWSSKTGIAVEFDLYSEQDLHHLLSENSPAVYSGLTPPLITDNTINKLGLINVSADFYYFSPLAEKMSQALIERKKSIIVGGLLPEAQQLIVGNNNINYQQYPGLLELLLDLFNNKIEAIVMFNIGPEKSSLMDTLLTQFLKSTSIEGDTNSLFVYLPAEQQVLLEWLQWGNQFSLTNDVAPFFLALNEPWWGTSVDMARNIAIVFAVLLLFIIFSRSKRKKDRQFKDVLDSSPYPLAIFALDGNTLFYLNDEVKSLFPFKKKNKKFIFEEAENQLLLSRFINKASHQTVIDNGLMRLLVNNTFHDIEISAKRIHYQRKTAWLCHLKDVTALLSAEQKLIEERELLRKVLDSIPEQIAFKSPKGSIIGCNTAWAEANHTTVSHATGRSAADMLPIEMLKKQKLQESAVWKGETYNTQEWVSQKKSIDMSLVNITKVPLYNDKGIIFAILTIDNDITALHNLSKQLKDENLQRKETEKELSKQSLLLSTVFDASYDPICLLDDEGRIISANKSFAKLLNSTPDEIIGRLQRDLLSSDRADWAARQNQEVLESGEPLTFEDLIFSGDKKTWYEVHKAPFNDEQSHSKGIIIMARDITAHKLTEEKLNSDASHFEQKMLHDPLTNIANRRAFDEHFERLWQETSSEQEMLSVVMCDIDYFKPYNDNYGHQMGDEALKLIALALHETASKMGCLAARYGGEEFVVIIKGGNATKVLRAVEKLQEAVHQTQVEHLYSEVSRYITVSMGLSSIFPSDLNTMKMLVAEADAALYDAKISGRDQISVHN</sequence>
<dbReference type="Proteomes" id="UP001157353">
    <property type="component" value="Unassembled WGS sequence"/>
</dbReference>
<dbReference type="InterPro" id="IPR000160">
    <property type="entry name" value="GGDEF_dom"/>
</dbReference>
<dbReference type="InterPro" id="IPR000014">
    <property type="entry name" value="PAS"/>
</dbReference>
<comment type="caution">
    <text evidence="4">The sequence shown here is derived from an EMBL/GenBank/DDBJ whole genome shotgun (WGS) entry which is preliminary data.</text>
</comment>
<dbReference type="InterPro" id="IPR013656">
    <property type="entry name" value="PAS_4"/>
</dbReference>
<dbReference type="SMART" id="SM00091">
    <property type="entry name" value="PAS"/>
    <property type="match status" value="2"/>
</dbReference>
<dbReference type="Pfam" id="PF00990">
    <property type="entry name" value="GGDEF"/>
    <property type="match status" value="1"/>
</dbReference>
<feature type="domain" description="PAC" evidence="2">
    <location>
        <begin position="592"/>
        <end position="645"/>
    </location>
</feature>
<dbReference type="PANTHER" id="PTHR44757">
    <property type="entry name" value="DIGUANYLATE CYCLASE DGCP"/>
    <property type="match status" value="1"/>
</dbReference>
<dbReference type="Gene3D" id="3.30.70.270">
    <property type="match status" value="1"/>
</dbReference>
<dbReference type="PROSITE" id="PS50887">
    <property type="entry name" value="GGDEF"/>
    <property type="match status" value="1"/>
</dbReference>
<dbReference type="NCBIfam" id="TIGR00254">
    <property type="entry name" value="GGDEF"/>
    <property type="match status" value="1"/>
</dbReference>
<dbReference type="NCBIfam" id="TIGR00229">
    <property type="entry name" value="sensory_box"/>
    <property type="match status" value="1"/>
</dbReference>
<dbReference type="CDD" id="cd01949">
    <property type="entry name" value="GGDEF"/>
    <property type="match status" value="1"/>
</dbReference>
<dbReference type="PROSITE" id="PS50113">
    <property type="entry name" value="PAC"/>
    <property type="match status" value="1"/>
</dbReference>
<dbReference type="EMBL" id="BSPQ01000010">
    <property type="protein sequence ID" value="GLS91133.1"/>
    <property type="molecule type" value="Genomic_DNA"/>
</dbReference>
<dbReference type="SUPFAM" id="SSF55073">
    <property type="entry name" value="Nucleotide cyclase"/>
    <property type="match status" value="1"/>
</dbReference>
<dbReference type="InterPro" id="IPR043128">
    <property type="entry name" value="Rev_trsase/Diguanyl_cyclase"/>
</dbReference>
<dbReference type="InterPro" id="IPR035965">
    <property type="entry name" value="PAS-like_dom_sf"/>
</dbReference>
<dbReference type="CDD" id="cd00130">
    <property type="entry name" value="PAS"/>
    <property type="match status" value="1"/>
</dbReference>
<reference evidence="5" key="1">
    <citation type="journal article" date="2019" name="Int. J. Syst. Evol. Microbiol.">
        <title>The Global Catalogue of Microorganisms (GCM) 10K type strain sequencing project: providing services to taxonomists for standard genome sequencing and annotation.</title>
        <authorList>
            <consortium name="The Broad Institute Genomics Platform"/>
            <consortium name="The Broad Institute Genome Sequencing Center for Infectious Disease"/>
            <person name="Wu L."/>
            <person name="Ma J."/>
        </authorList>
    </citation>
    <scope>NUCLEOTIDE SEQUENCE [LARGE SCALE GENOMIC DNA]</scope>
    <source>
        <strain evidence="5">NBRC 103166</strain>
    </source>
</reference>
<evidence type="ECO:0000259" key="2">
    <source>
        <dbReference type="PROSITE" id="PS50113"/>
    </source>
</evidence>
<gene>
    <name evidence="4" type="ORF">GCM10007916_22020</name>
</gene>
<protein>
    <recommendedName>
        <fullName evidence="6">Diguanylate cyclase</fullName>
    </recommendedName>
</protein>
<dbReference type="Pfam" id="PF08448">
    <property type="entry name" value="PAS_4"/>
    <property type="match status" value="2"/>
</dbReference>
<evidence type="ECO:0000259" key="3">
    <source>
        <dbReference type="PROSITE" id="PS50887"/>
    </source>
</evidence>
<organism evidence="4 5">
    <name type="scientific">Psychromonas marina</name>
    <dbReference type="NCBI Taxonomy" id="88364"/>
    <lineage>
        <taxon>Bacteria</taxon>
        <taxon>Pseudomonadati</taxon>
        <taxon>Pseudomonadota</taxon>
        <taxon>Gammaproteobacteria</taxon>
        <taxon>Alteromonadales</taxon>
        <taxon>Psychromonadaceae</taxon>
        <taxon>Psychromonas</taxon>
    </lineage>
</organism>
<dbReference type="Gene3D" id="3.30.450.20">
    <property type="entry name" value="PAS domain"/>
    <property type="match status" value="2"/>
</dbReference>
<feature type="domain" description="PAS" evidence="1">
    <location>
        <begin position="521"/>
        <end position="591"/>
    </location>
</feature>